<dbReference type="OrthoDB" id="4640801at2"/>
<organism evidence="2 3">
    <name type="scientific">Saccharopolyspora shandongensis</name>
    <dbReference type="NCBI Taxonomy" id="418495"/>
    <lineage>
        <taxon>Bacteria</taxon>
        <taxon>Bacillati</taxon>
        <taxon>Actinomycetota</taxon>
        <taxon>Actinomycetes</taxon>
        <taxon>Pseudonocardiales</taxon>
        <taxon>Pseudonocardiaceae</taxon>
        <taxon>Saccharopolyspora</taxon>
    </lineage>
</organism>
<evidence type="ECO:0000256" key="1">
    <source>
        <dbReference type="SAM" id="Phobius"/>
    </source>
</evidence>
<keyword evidence="2" id="KW-0378">Hydrolase</keyword>
<keyword evidence="1" id="KW-1133">Transmembrane helix</keyword>
<dbReference type="Proteomes" id="UP000199529">
    <property type="component" value="Unassembled WGS sequence"/>
</dbReference>
<name>A0A1H2SHR6_9PSEU</name>
<feature type="transmembrane region" description="Helical" evidence="1">
    <location>
        <begin position="210"/>
        <end position="229"/>
    </location>
</feature>
<evidence type="ECO:0000313" key="2">
    <source>
        <dbReference type="EMBL" id="SDW31035.1"/>
    </source>
</evidence>
<reference evidence="3" key="1">
    <citation type="submission" date="2016-10" db="EMBL/GenBank/DDBJ databases">
        <authorList>
            <person name="Varghese N."/>
            <person name="Submissions S."/>
        </authorList>
    </citation>
    <scope>NUCLEOTIDE SEQUENCE [LARGE SCALE GENOMIC DNA]</scope>
    <source>
        <strain evidence="3">CGMCC 4.3530</strain>
    </source>
</reference>
<accession>A0A1H2SHR6</accession>
<sequence>MSEVTQTDRVPETDEQAVARLADGVSLCGEYEGGGFDEPRYLISRGDGQMVLVSPLLYQIATAIDGTRNLAEVASQASRATGRELSAANAEFLINEKLHPLGIATLSEPLAEPPKADPLLSLAMHGVLAPPRVVRAAAAVLAPLYTPVVVVLVLLGLVAFDAWLIGSGYVDLAFQSSVGEPSQVLLLLGLMVSSTLFHELGHAAGCHYGGAKPGAIGVGVMLIIPCFYTNVTDAYRLDRRGRLRTDLGGIYFNAVFILAMAGIYGLTGFAPLLVFIALSHIQILQQLLPLLRMDGYYILGDLVGVPNLFSQIRPFLLRLVGRSGNVPGTHSGLRPRVRILVTAWVLVVVPTLIFALGMLLWRLPVYLSRAFSRGHDYWTMLTTGVGQGQFWAPLLAIVSMFILLLPWLGAGAFAVRSYRRLARLISRRRKQRSTSGRHRSVRA</sequence>
<dbReference type="STRING" id="418495.SAMN05216215_1002218"/>
<proteinExistence type="predicted"/>
<keyword evidence="1" id="KW-0472">Membrane</keyword>
<protein>
    <submittedName>
        <fullName evidence="2">Putative peptide zinc metalloprotease protein</fullName>
    </submittedName>
</protein>
<feature type="transmembrane region" description="Helical" evidence="1">
    <location>
        <begin position="390"/>
        <end position="415"/>
    </location>
</feature>
<feature type="transmembrane region" description="Helical" evidence="1">
    <location>
        <begin position="184"/>
        <end position="204"/>
    </location>
</feature>
<dbReference type="EMBL" id="FNOK01000002">
    <property type="protein sequence ID" value="SDW31035.1"/>
    <property type="molecule type" value="Genomic_DNA"/>
</dbReference>
<keyword evidence="1" id="KW-0812">Transmembrane</keyword>
<dbReference type="RefSeq" id="WP_093260898.1">
    <property type="nucleotide sequence ID" value="NZ_FNOK01000002.1"/>
</dbReference>
<keyword evidence="2" id="KW-0482">Metalloprotease</keyword>
<feature type="transmembrane region" description="Helical" evidence="1">
    <location>
        <begin position="337"/>
        <end position="361"/>
    </location>
</feature>
<keyword evidence="2" id="KW-0645">Protease</keyword>
<dbReference type="GO" id="GO:0006508">
    <property type="term" value="P:proteolysis"/>
    <property type="evidence" value="ECO:0007669"/>
    <property type="project" value="UniProtKB-KW"/>
</dbReference>
<keyword evidence="3" id="KW-1185">Reference proteome</keyword>
<dbReference type="AlphaFoldDB" id="A0A1H2SHR6"/>
<feature type="transmembrane region" description="Helical" evidence="1">
    <location>
        <begin position="144"/>
        <end position="164"/>
    </location>
</feature>
<feature type="transmembrane region" description="Helical" evidence="1">
    <location>
        <begin position="250"/>
        <end position="276"/>
    </location>
</feature>
<gene>
    <name evidence="2" type="ORF">SAMN05216215_1002218</name>
</gene>
<evidence type="ECO:0000313" key="3">
    <source>
        <dbReference type="Proteomes" id="UP000199529"/>
    </source>
</evidence>
<dbReference type="GO" id="GO:0008237">
    <property type="term" value="F:metallopeptidase activity"/>
    <property type="evidence" value="ECO:0007669"/>
    <property type="project" value="UniProtKB-KW"/>
</dbReference>